<sequence>MKKLSMEWQALKKVVRNYHQLQRNVAKLPSRFAKATKTIHELQRATQRYQFKIQPSIKKIEQILAKSE</sequence>
<reference evidence="1 2" key="1">
    <citation type="submission" date="2009-06" db="EMBL/GenBank/DDBJ databases">
        <title>The Genome Sequence of Lactobacillus coleohominis strain 101-4-CHN.</title>
        <authorList>
            <consortium name="The Broad Institute Genome Sequencing Platform"/>
            <person name="Ward D."/>
            <person name="Young S.K."/>
            <person name="Zeng Q."/>
            <person name="Koehrsen M."/>
            <person name="Alvarado L."/>
            <person name="Berlin A."/>
            <person name="Borenstein D."/>
            <person name="Chen Z."/>
            <person name="Engels R."/>
            <person name="Freedman E."/>
            <person name="Gellesch M."/>
            <person name="Goldberg J."/>
            <person name="Griggs A."/>
            <person name="Gujja S."/>
            <person name="Heiman D."/>
            <person name="Hepburn T."/>
            <person name="Howarth C."/>
            <person name="Jen D."/>
            <person name="Larson L."/>
            <person name="Lewis B."/>
            <person name="Mehta T."/>
            <person name="Park D."/>
            <person name="Pearson M."/>
            <person name="Roberts A."/>
            <person name="Saif S."/>
            <person name="Shea T."/>
            <person name="Shenoy N."/>
            <person name="Sisk P."/>
            <person name="Stolte C."/>
            <person name="Sykes S."/>
            <person name="Walk T."/>
            <person name="White J."/>
            <person name="Yandava C."/>
            <person name="Liu Y."/>
            <person name="Xu Q."/>
            <person name="Lander E."/>
            <person name="Nusbaum C."/>
            <person name="Galagan J."/>
            <person name="Birren B."/>
        </authorList>
    </citation>
    <scope>NUCLEOTIDE SEQUENCE [LARGE SCALE GENOMIC DNA]</scope>
    <source>
        <strain evidence="1 2">101-4-CHN</strain>
    </source>
</reference>
<dbReference type="EMBL" id="GG698802">
    <property type="protein sequence ID" value="EEU31165.1"/>
    <property type="molecule type" value="Genomic_DNA"/>
</dbReference>
<dbReference type="RefSeq" id="WP_006916365.1">
    <property type="nucleotide sequence ID" value="NZ_GG698802.1"/>
</dbReference>
<dbReference type="AlphaFoldDB" id="C7XTJ2"/>
<protein>
    <submittedName>
        <fullName evidence="1">Uncharacterized protein</fullName>
    </submittedName>
</protein>
<organism evidence="1 2">
    <name type="scientific">Limosilactobacillus coleohominis 101-4-CHN</name>
    <dbReference type="NCBI Taxonomy" id="575594"/>
    <lineage>
        <taxon>Bacteria</taxon>
        <taxon>Bacillati</taxon>
        <taxon>Bacillota</taxon>
        <taxon>Bacilli</taxon>
        <taxon>Lactobacillales</taxon>
        <taxon>Lactobacillaceae</taxon>
        <taxon>Limosilactobacillus</taxon>
    </lineage>
</organism>
<evidence type="ECO:0000313" key="2">
    <source>
        <dbReference type="Proteomes" id="UP000003987"/>
    </source>
</evidence>
<dbReference type="STRING" id="575594.HMPREF0501_00570"/>
<name>C7XTJ2_9LACO</name>
<accession>C7XTJ2</accession>
<dbReference type="HOGENOM" id="CLU_2788604_0_0_9"/>
<evidence type="ECO:0000313" key="1">
    <source>
        <dbReference type="EMBL" id="EEU31165.1"/>
    </source>
</evidence>
<dbReference type="Proteomes" id="UP000003987">
    <property type="component" value="Unassembled WGS sequence"/>
</dbReference>
<proteinExistence type="predicted"/>
<keyword evidence="2" id="KW-1185">Reference proteome</keyword>
<gene>
    <name evidence="1" type="ORF">HMPREF0501_00570</name>
</gene>